<name>A0AAE5P804_PRIMG</name>
<feature type="transmembrane region" description="Helical" evidence="1">
    <location>
        <begin position="6"/>
        <end position="23"/>
    </location>
</feature>
<accession>A0AAE5P804</accession>
<proteinExistence type="predicted"/>
<keyword evidence="1" id="KW-0472">Membrane</keyword>
<feature type="transmembrane region" description="Helical" evidence="1">
    <location>
        <begin position="35"/>
        <end position="55"/>
    </location>
</feature>
<keyword evidence="1" id="KW-1133">Transmembrane helix</keyword>
<dbReference type="Pfam" id="PF14150">
    <property type="entry name" value="YesK"/>
    <property type="match status" value="1"/>
</dbReference>
<reference evidence="2 3" key="1">
    <citation type="submission" date="2017-09" db="EMBL/GenBank/DDBJ databases">
        <title>Large-scale bioinformatics analysis of Bacillus genomes uncovers conserved roles of natural products in bacterial physiology.</title>
        <authorList>
            <consortium name="Agbiome Team Llc"/>
            <person name="Bleich R.M."/>
            <person name="Kirk G.J."/>
            <person name="Santa Maria K.C."/>
            <person name="Allen S.E."/>
            <person name="Farag S."/>
            <person name="Shank E.A."/>
            <person name="Bowers A."/>
        </authorList>
    </citation>
    <scope>NUCLEOTIDE SEQUENCE [LARGE SCALE GENOMIC DNA]</scope>
    <source>
        <strain evidence="2 3">AFS003013</strain>
    </source>
</reference>
<dbReference type="AlphaFoldDB" id="A0AAE5P804"/>
<feature type="transmembrane region" description="Helical" evidence="1">
    <location>
        <begin position="61"/>
        <end position="80"/>
    </location>
</feature>
<keyword evidence="1" id="KW-0812">Transmembrane</keyword>
<evidence type="ECO:0000313" key="2">
    <source>
        <dbReference type="EMBL" id="PES38519.1"/>
    </source>
</evidence>
<comment type="caution">
    <text evidence="2">The sequence shown here is derived from an EMBL/GenBank/DDBJ whole genome shotgun (WGS) entry which is preliminary data.</text>
</comment>
<evidence type="ECO:0000313" key="3">
    <source>
        <dbReference type="Proteomes" id="UP000220341"/>
    </source>
</evidence>
<protein>
    <recommendedName>
        <fullName evidence="4">YesK-like protein</fullName>
    </recommendedName>
</protein>
<sequence length="93" mass="10146">MDILYIISIIMITILIILSYIIGRKNSTLKYIVPLMVGILSVIVFIVSFFIGGWTGMGVGAISFTAFISSLISLIIISVVETLKGKGNKNIHQ</sequence>
<dbReference type="Proteomes" id="UP000220341">
    <property type="component" value="Unassembled WGS sequence"/>
</dbReference>
<dbReference type="EMBL" id="NTYW01000012">
    <property type="protein sequence ID" value="PES38519.1"/>
    <property type="molecule type" value="Genomic_DNA"/>
</dbReference>
<evidence type="ECO:0000256" key="1">
    <source>
        <dbReference type="SAM" id="Phobius"/>
    </source>
</evidence>
<gene>
    <name evidence="2" type="ORF">CN497_12115</name>
</gene>
<evidence type="ECO:0008006" key="4">
    <source>
        <dbReference type="Google" id="ProtNLM"/>
    </source>
</evidence>
<dbReference type="InterPro" id="IPR025434">
    <property type="entry name" value="YesK-like"/>
</dbReference>
<dbReference type="RefSeq" id="WP_098278157.1">
    <property type="nucleotide sequence ID" value="NZ_NTYW01000012.1"/>
</dbReference>
<organism evidence="2 3">
    <name type="scientific">Priestia megaterium</name>
    <name type="common">Bacillus megaterium</name>
    <dbReference type="NCBI Taxonomy" id="1404"/>
    <lineage>
        <taxon>Bacteria</taxon>
        <taxon>Bacillati</taxon>
        <taxon>Bacillota</taxon>
        <taxon>Bacilli</taxon>
        <taxon>Bacillales</taxon>
        <taxon>Bacillaceae</taxon>
        <taxon>Priestia</taxon>
    </lineage>
</organism>